<proteinExistence type="predicted"/>
<evidence type="ECO:0000259" key="1">
    <source>
        <dbReference type="Pfam" id="PF00561"/>
    </source>
</evidence>
<dbReference type="Proteomes" id="UP001203852">
    <property type="component" value="Unassembled WGS sequence"/>
</dbReference>
<dbReference type="Gene3D" id="3.40.50.1820">
    <property type="entry name" value="alpha/beta hydrolase"/>
    <property type="match status" value="1"/>
</dbReference>
<name>A0AAN6IE06_9EURO</name>
<dbReference type="SUPFAM" id="SSF53474">
    <property type="entry name" value="alpha/beta-Hydrolases"/>
    <property type="match status" value="1"/>
</dbReference>
<reference evidence="2" key="1">
    <citation type="journal article" date="2022" name="bioRxiv">
        <title>Deciphering the potential niche of two novel black yeast fungi from a biological soil crust based on their genomes, phenotypes, and melanin regulation.</title>
        <authorList>
            <consortium name="DOE Joint Genome Institute"/>
            <person name="Carr E.C."/>
            <person name="Barton Q."/>
            <person name="Grambo S."/>
            <person name="Sullivan M."/>
            <person name="Renfro C.M."/>
            <person name="Kuo A."/>
            <person name="Pangilinan J."/>
            <person name="Lipzen A."/>
            <person name="Keymanesh K."/>
            <person name="Savage E."/>
            <person name="Barry K."/>
            <person name="Grigoriev I.V."/>
            <person name="Riekhof W.R."/>
            <person name="Harris S.S."/>
        </authorList>
    </citation>
    <scope>NUCLEOTIDE SEQUENCE</scope>
    <source>
        <strain evidence="2">JF 03-4F</strain>
    </source>
</reference>
<dbReference type="Pfam" id="PF00561">
    <property type="entry name" value="Abhydrolase_1"/>
    <property type="match status" value="1"/>
</dbReference>
<gene>
    <name evidence="2" type="ORF">EDD36DRAFT_212618</name>
</gene>
<protein>
    <recommendedName>
        <fullName evidence="1">AB hydrolase-1 domain-containing protein</fullName>
    </recommendedName>
</protein>
<dbReference type="InterPro" id="IPR000073">
    <property type="entry name" value="AB_hydrolase_1"/>
</dbReference>
<comment type="caution">
    <text evidence="2">The sequence shown here is derived from an EMBL/GenBank/DDBJ whole genome shotgun (WGS) entry which is preliminary data.</text>
</comment>
<dbReference type="EMBL" id="MU404353">
    <property type="protein sequence ID" value="KAI1614016.1"/>
    <property type="molecule type" value="Genomic_DNA"/>
</dbReference>
<organism evidence="2 3">
    <name type="scientific">Exophiala viscosa</name>
    <dbReference type="NCBI Taxonomy" id="2486360"/>
    <lineage>
        <taxon>Eukaryota</taxon>
        <taxon>Fungi</taxon>
        <taxon>Dikarya</taxon>
        <taxon>Ascomycota</taxon>
        <taxon>Pezizomycotina</taxon>
        <taxon>Eurotiomycetes</taxon>
        <taxon>Chaetothyriomycetidae</taxon>
        <taxon>Chaetothyriales</taxon>
        <taxon>Herpotrichiellaceae</taxon>
        <taxon>Exophiala</taxon>
    </lineage>
</organism>
<dbReference type="AlphaFoldDB" id="A0AAN6IE06"/>
<keyword evidence="3" id="KW-1185">Reference proteome</keyword>
<evidence type="ECO:0000313" key="3">
    <source>
        <dbReference type="Proteomes" id="UP001203852"/>
    </source>
</evidence>
<evidence type="ECO:0000313" key="2">
    <source>
        <dbReference type="EMBL" id="KAI1614016.1"/>
    </source>
</evidence>
<sequence>MSDAARDAAIETLCDARLHQFFTLPAPALPNTNIEMPLRITYSDIGYNLPHSNQHDAPMNGLLESEAVPESEACVVLFIGGLMGGRYTLCRIANMAQRLKVRIITIDRPGMGGSTPVSLEHRLAVHLATIPALLHHLGIKHVTLASHSGGAPYLLQILLTYRRFLHPERPQVVVLAPFVHPDDSSAPLMRLTASLPTGLIRKTHAAIALANRTITFSAGVSLPFSRAGATPAVTNAINPEEGGDEMQKAVLKNMEKLSMQYVFAEDISGCSDDALLYLRKKTSSIPTDPAGQSTEEWLDWSSLSDKVAAAEQERRTHRDQNDGHSDLHREIAMLKFDAFYAEKDIMSGTKGAKYFDACWERHSTDLEYVSRVMEGTNHDSILDPSLGVCDVWLQGVADRWYG</sequence>
<accession>A0AAN6IE06</accession>
<feature type="domain" description="AB hydrolase-1" evidence="1">
    <location>
        <begin position="75"/>
        <end position="240"/>
    </location>
</feature>
<dbReference type="InterPro" id="IPR029058">
    <property type="entry name" value="AB_hydrolase_fold"/>
</dbReference>